<dbReference type="SUPFAM" id="SSF54909">
    <property type="entry name" value="Dimeric alpha+beta barrel"/>
    <property type="match status" value="1"/>
</dbReference>
<accession>A0ABW0QEW0</accession>
<dbReference type="Proteomes" id="UP001596084">
    <property type="component" value="Unassembled WGS sequence"/>
</dbReference>
<dbReference type="InterPro" id="IPR019887">
    <property type="entry name" value="Tscrpt_reg_AsnC/Lrp_C"/>
</dbReference>
<keyword evidence="2" id="KW-0238">DNA-binding</keyword>
<gene>
    <name evidence="5" type="ORF">ACFPP7_18255</name>
</gene>
<dbReference type="PANTHER" id="PTHR30154:SF34">
    <property type="entry name" value="TRANSCRIPTIONAL REGULATOR AZLB"/>
    <property type="match status" value="1"/>
</dbReference>
<dbReference type="InterPro" id="IPR011991">
    <property type="entry name" value="ArsR-like_HTH"/>
</dbReference>
<dbReference type="InterPro" id="IPR036388">
    <property type="entry name" value="WH-like_DNA-bd_sf"/>
</dbReference>
<dbReference type="InterPro" id="IPR011008">
    <property type="entry name" value="Dimeric_a/b-barrel"/>
</dbReference>
<protein>
    <submittedName>
        <fullName evidence="5">Lrp/AsnC family transcriptional regulator</fullName>
    </submittedName>
</protein>
<proteinExistence type="predicted"/>
<dbReference type="EMBL" id="JBHSMX010000059">
    <property type="protein sequence ID" value="MFC5522835.1"/>
    <property type="molecule type" value="Genomic_DNA"/>
</dbReference>
<dbReference type="Pfam" id="PF01037">
    <property type="entry name" value="AsnC_trans_reg"/>
    <property type="match status" value="1"/>
</dbReference>
<comment type="caution">
    <text evidence="5">The sequence shown here is derived from an EMBL/GenBank/DDBJ whole genome shotgun (WGS) entry which is preliminary data.</text>
</comment>
<dbReference type="RefSeq" id="WP_068835778.1">
    <property type="nucleotide sequence ID" value="NZ_JBHSMX010000059.1"/>
</dbReference>
<dbReference type="PROSITE" id="PS50956">
    <property type="entry name" value="HTH_ASNC_2"/>
    <property type="match status" value="1"/>
</dbReference>
<reference evidence="6" key="1">
    <citation type="journal article" date="2019" name="Int. J. Syst. Evol. Microbiol.">
        <title>The Global Catalogue of Microorganisms (GCM) 10K type strain sequencing project: providing services to taxonomists for standard genome sequencing and annotation.</title>
        <authorList>
            <consortium name="The Broad Institute Genomics Platform"/>
            <consortium name="The Broad Institute Genome Sequencing Center for Infectious Disease"/>
            <person name="Wu L."/>
            <person name="Ma J."/>
        </authorList>
    </citation>
    <scope>NUCLEOTIDE SEQUENCE [LARGE SCALE GENOMIC DNA]</scope>
    <source>
        <strain evidence="6">CGMCC 4.7277</strain>
    </source>
</reference>
<organism evidence="5 6">
    <name type="scientific">Polaromonas jejuensis</name>
    <dbReference type="NCBI Taxonomy" id="457502"/>
    <lineage>
        <taxon>Bacteria</taxon>
        <taxon>Pseudomonadati</taxon>
        <taxon>Pseudomonadota</taxon>
        <taxon>Betaproteobacteria</taxon>
        <taxon>Burkholderiales</taxon>
        <taxon>Comamonadaceae</taxon>
        <taxon>Polaromonas</taxon>
    </lineage>
</organism>
<dbReference type="InterPro" id="IPR036390">
    <property type="entry name" value="WH_DNA-bd_sf"/>
</dbReference>
<evidence type="ECO:0000256" key="1">
    <source>
        <dbReference type="ARBA" id="ARBA00023015"/>
    </source>
</evidence>
<keyword evidence="1" id="KW-0805">Transcription regulation</keyword>
<dbReference type="CDD" id="cd00090">
    <property type="entry name" value="HTH_ARSR"/>
    <property type="match status" value="1"/>
</dbReference>
<dbReference type="InterPro" id="IPR019888">
    <property type="entry name" value="Tscrpt_reg_AsnC-like"/>
</dbReference>
<dbReference type="InterPro" id="IPR000485">
    <property type="entry name" value="AsnC-type_HTH_dom"/>
</dbReference>
<dbReference type="Gene3D" id="1.10.10.10">
    <property type="entry name" value="Winged helix-like DNA-binding domain superfamily/Winged helix DNA-binding domain"/>
    <property type="match status" value="1"/>
</dbReference>
<dbReference type="PANTHER" id="PTHR30154">
    <property type="entry name" value="LEUCINE-RESPONSIVE REGULATORY PROTEIN"/>
    <property type="match status" value="1"/>
</dbReference>
<evidence type="ECO:0000259" key="4">
    <source>
        <dbReference type="PROSITE" id="PS50956"/>
    </source>
</evidence>
<evidence type="ECO:0000256" key="2">
    <source>
        <dbReference type="ARBA" id="ARBA00023125"/>
    </source>
</evidence>
<evidence type="ECO:0000313" key="5">
    <source>
        <dbReference type="EMBL" id="MFC5522835.1"/>
    </source>
</evidence>
<dbReference type="SUPFAM" id="SSF46785">
    <property type="entry name" value="Winged helix' DNA-binding domain"/>
    <property type="match status" value="1"/>
</dbReference>
<keyword evidence="6" id="KW-1185">Reference proteome</keyword>
<keyword evidence="3" id="KW-0804">Transcription</keyword>
<name>A0ABW0QEW0_9BURK</name>
<dbReference type="Gene3D" id="3.30.70.920">
    <property type="match status" value="1"/>
</dbReference>
<dbReference type="PRINTS" id="PR00033">
    <property type="entry name" value="HTHASNC"/>
</dbReference>
<dbReference type="Pfam" id="PF13412">
    <property type="entry name" value="HTH_24"/>
    <property type="match status" value="1"/>
</dbReference>
<sequence length="161" mass="17869">MEQIDVDAIDLKLLEALQDDAALSNQALAERAHISPPTCLRRVKRLRDAGLIEREIALLSPDKLAALLGHGLTALVEITLDRQGAEQLEAFEARVVLDDAVQQCYRVSPGPDFILLVHVADMPRYLALAQRLFTSDANVRNVKAFFSTKRAKFKPKVLLAQ</sequence>
<evidence type="ECO:0000256" key="3">
    <source>
        <dbReference type="ARBA" id="ARBA00023163"/>
    </source>
</evidence>
<dbReference type="SMART" id="SM00344">
    <property type="entry name" value="HTH_ASNC"/>
    <property type="match status" value="1"/>
</dbReference>
<evidence type="ECO:0000313" key="6">
    <source>
        <dbReference type="Proteomes" id="UP001596084"/>
    </source>
</evidence>
<feature type="domain" description="HTH asnC-type" evidence="4">
    <location>
        <begin position="6"/>
        <end position="73"/>
    </location>
</feature>